<sequence>MMGLTMPITVCTIMSRRSNVSLRERIGGCSTNGCSGRELLIDGMLYRADRPTFQTAGNHVFEAKRHKVILAFANAMHQLDFQNRSCGVPDPFKAEHHVRSGLDIAMVLVG</sequence>
<dbReference type="Proteomes" id="UP000035963">
    <property type="component" value="Unassembled WGS sequence"/>
</dbReference>
<proteinExistence type="predicted"/>
<reference evidence="1 2" key="1">
    <citation type="journal article" date="2015" name="Genome Announc.">
        <title>Draft Genome Sequence of Burkholderia sp. Strain PML1(12), an Ectomycorrhizosphere-Inhabiting Bacterium with Effective Mineral-Weathering Ability.</title>
        <authorList>
            <person name="Uroz S."/>
            <person name="Oger P."/>
        </authorList>
    </citation>
    <scope>NUCLEOTIDE SEQUENCE [LARGE SCALE GENOMIC DNA]</scope>
    <source>
        <strain evidence="2">PML1(12)</strain>
    </source>
</reference>
<evidence type="ECO:0000313" key="2">
    <source>
        <dbReference type="Proteomes" id="UP000035963"/>
    </source>
</evidence>
<accession>A0A0J1FKZ4</accession>
<evidence type="ECO:0000313" key="1">
    <source>
        <dbReference type="EMBL" id="KLU20398.1"/>
    </source>
</evidence>
<comment type="caution">
    <text evidence="1">The sequence shown here is derived from an EMBL/GenBank/DDBJ whole genome shotgun (WGS) entry which is preliminary data.</text>
</comment>
<dbReference type="PATRIC" id="fig|908627.4.peg.9417"/>
<gene>
    <name evidence="1" type="ORF">EOS_41875</name>
</gene>
<organism evidence="1 2">
    <name type="scientific">Caballeronia mineralivorans PML1(12)</name>
    <dbReference type="NCBI Taxonomy" id="908627"/>
    <lineage>
        <taxon>Bacteria</taxon>
        <taxon>Pseudomonadati</taxon>
        <taxon>Pseudomonadota</taxon>
        <taxon>Betaproteobacteria</taxon>
        <taxon>Burkholderiales</taxon>
        <taxon>Burkholderiaceae</taxon>
        <taxon>Caballeronia</taxon>
    </lineage>
</organism>
<name>A0A0J1FKZ4_9BURK</name>
<dbReference type="EMBL" id="AEJF01000258">
    <property type="protein sequence ID" value="KLU20398.1"/>
    <property type="molecule type" value="Genomic_DNA"/>
</dbReference>
<keyword evidence="2" id="KW-1185">Reference proteome</keyword>
<dbReference type="AlphaFoldDB" id="A0A0J1FKZ4"/>
<protein>
    <submittedName>
        <fullName evidence="1">Uncharacterized protein</fullName>
    </submittedName>
</protein>